<organism evidence="1 2">
    <name type="scientific">Anthostomella pinea</name>
    <dbReference type="NCBI Taxonomy" id="933095"/>
    <lineage>
        <taxon>Eukaryota</taxon>
        <taxon>Fungi</taxon>
        <taxon>Dikarya</taxon>
        <taxon>Ascomycota</taxon>
        <taxon>Pezizomycotina</taxon>
        <taxon>Sordariomycetes</taxon>
        <taxon>Xylariomycetidae</taxon>
        <taxon>Xylariales</taxon>
        <taxon>Xylariaceae</taxon>
        <taxon>Anthostomella</taxon>
    </lineage>
</organism>
<gene>
    <name evidence="1" type="ORF">KHLLAP_LOCUS1333</name>
</gene>
<keyword evidence="2" id="KW-1185">Reference proteome</keyword>
<dbReference type="EMBL" id="CAUWAG010000003">
    <property type="protein sequence ID" value="CAJ2500865.1"/>
    <property type="molecule type" value="Genomic_DNA"/>
</dbReference>
<proteinExistence type="predicted"/>
<dbReference type="AlphaFoldDB" id="A0AAI8YDL6"/>
<name>A0AAI8YDL6_9PEZI</name>
<comment type="caution">
    <text evidence="1">The sequence shown here is derived from an EMBL/GenBank/DDBJ whole genome shotgun (WGS) entry which is preliminary data.</text>
</comment>
<evidence type="ECO:0000313" key="1">
    <source>
        <dbReference type="EMBL" id="CAJ2500865.1"/>
    </source>
</evidence>
<sequence length="124" mass="13820">MPEDAYLQHVSTNGASSASFDPLEYYEKIARRNPTAIAIANKMWLDFPSLDSRKAIYVARRCSPEYAGAARQEPVPGHSYAFPREYARAARLVYVPAGILPGKPLLRRFPPVLANDTAGDPWRV</sequence>
<dbReference type="Proteomes" id="UP001295740">
    <property type="component" value="Unassembled WGS sequence"/>
</dbReference>
<evidence type="ECO:0000313" key="2">
    <source>
        <dbReference type="Proteomes" id="UP001295740"/>
    </source>
</evidence>
<protein>
    <submittedName>
        <fullName evidence="1">Uu.00g037180.m01.CDS01</fullName>
    </submittedName>
</protein>
<accession>A0AAI8YDL6</accession>
<reference evidence="1" key="1">
    <citation type="submission" date="2023-10" db="EMBL/GenBank/DDBJ databases">
        <authorList>
            <person name="Hackl T."/>
        </authorList>
    </citation>
    <scope>NUCLEOTIDE SEQUENCE</scope>
</reference>